<feature type="domain" description="C2H2-type" evidence="8">
    <location>
        <begin position="91"/>
        <end position="118"/>
    </location>
</feature>
<feature type="domain" description="C2H2-type" evidence="8">
    <location>
        <begin position="905"/>
        <end position="932"/>
    </location>
</feature>
<evidence type="ECO:0000256" key="2">
    <source>
        <dbReference type="ARBA" id="ARBA00022723"/>
    </source>
</evidence>
<feature type="compositionally biased region" description="Basic and acidic residues" evidence="7">
    <location>
        <begin position="1168"/>
        <end position="1178"/>
    </location>
</feature>
<dbReference type="GO" id="GO:0000978">
    <property type="term" value="F:RNA polymerase II cis-regulatory region sequence-specific DNA binding"/>
    <property type="evidence" value="ECO:0007669"/>
    <property type="project" value="TreeGrafter"/>
</dbReference>
<keyword evidence="4" id="KW-0862">Zinc</keyword>
<dbReference type="Gene3D" id="3.30.160.60">
    <property type="entry name" value="Classic Zinc Finger"/>
    <property type="match status" value="2"/>
</dbReference>
<comment type="caution">
    <text evidence="9">The sequence shown here is derived from an EMBL/GenBank/DDBJ whole genome shotgun (WGS) entry which is preliminary data.</text>
</comment>
<evidence type="ECO:0000256" key="1">
    <source>
        <dbReference type="ARBA" id="ARBA00004123"/>
    </source>
</evidence>
<feature type="compositionally biased region" description="Polar residues" evidence="7">
    <location>
        <begin position="531"/>
        <end position="550"/>
    </location>
</feature>
<keyword evidence="5" id="KW-0539">Nucleus</keyword>
<evidence type="ECO:0000259" key="8">
    <source>
        <dbReference type="PROSITE" id="PS50157"/>
    </source>
</evidence>
<feature type="domain" description="C2H2-type" evidence="8">
    <location>
        <begin position="447"/>
        <end position="469"/>
    </location>
</feature>
<evidence type="ECO:0000313" key="10">
    <source>
        <dbReference type="Proteomes" id="UP001181693"/>
    </source>
</evidence>
<feature type="region of interest" description="Disordered" evidence="7">
    <location>
        <begin position="1073"/>
        <end position="1178"/>
    </location>
</feature>
<dbReference type="PANTHER" id="PTHR24396:SF22">
    <property type="entry name" value="PROTEIN WIZ"/>
    <property type="match status" value="1"/>
</dbReference>
<feature type="region of interest" description="Disordered" evidence="7">
    <location>
        <begin position="715"/>
        <end position="772"/>
    </location>
</feature>
<feature type="region of interest" description="Disordered" evidence="7">
    <location>
        <begin position="611"/>
        <end position="639"/>
    </location>
</feature>
<feature type="region of interest" description="Disordered" evidence="7">
    <location>
        <begin position="499"/>
        <end position="558"/>
    </location>
</feature>
<reference evidence="9" key="1">
    <citation type="thesis" date="2020" institute="ProQuest LLC" country="789 East Eisenhower Parkway, Ann Arbor, MI, USA">
        <title>Comparative Genomics and Chromosome Evolution.</title>
        <authorList>
            <person name="Mudd A.B."/>
        </authorList>
    </citation>
    <scope>NUCLEOTIDE SEQUENCE</scope>
    <source>
        <strain evidence="9">1538</strain>
        <tissue evidence="9">Blood</tissue>
    </source>
</reference>
<dbReference type="SMART" id="SM00355">
    <property type="entry name" value="ZnF_C2H2"/>
    <property type="match status" value="11"/>
</dbReference>
<organism evidence="9 10">
    <name type="scientific">Pyxicephalus adspersus</name>
    <name type="common">African bullfrog</name>
    <dbReference type="NCBI Taxonomy" id="30357"/>
    <lineage>
        <taxon>Eukaryota</taxon>
        <taxon>Metazoa</taxon>
        <taxon>Chordata</taxon>
        <taxon>Craniata</taxon>
        <taxon>Vertebrata</taxon>
        <taxon>Euteleostomi</taxon>
        <taxon>Amphibia</taxon>
        <taxon>Batrachia</taxon>
        <taxon>Anura</taxon>
        <taxon>Neobatrachia</taxon>
        <taxon>Ranoidea</taxon>
        <taxon>Pyxicephalidae</taxon>
        <taxon>Pyxicephalinae</taxon>
        <taxon>Pyxicephalus</taxon>
    </lineage>
</organism>
<evidence type="ECO:0000313" key="9">
    <source>
        <dbReference type="EMBL" id="DBA30111.1"/>
    </source>
</evidence>
<protein>
    <recommendedName>
        <fullName evidence="8">C2H2-type domain-containing protein</fullName>
    </recommendedName>
</protein>
<dbReference type="InterPro" id="IPR051643">
    <property type="entry name" value="Transcr_Reg_ZincFinger"/>
</dbReference>
<feature type="region of interest" description="Disordered" evidence="7">
    <location>
        <begin position="959"/>
        <end position="985"/>
    </location>
</feature>
<dbReference type="SUPFAM" id="SSF57667">
    <property type="entry name" value="beta-beta-alpha zinc fingers"/>
    <property type="match status" value="2"/>
</dbReference>
<accession>A0AAV3AZE2</accession>
<keyword evidence="10" id="KW-1185">Reference proteome</keyword>
<feature type="region of interest" description="Disordered" evidence="7">
    <location>
        <begin position="826"/>
        <end position="881"/>
    </location>
</feature>
<dbReference type="InterPro" id="IPR013087">
    <property type="entry name" value="Znf_C2H2_type"/>
</dbReference>
<dbReference type="InterPro" id="IPR036236">
    <property type="entry name" value="Znf_C2H2_sf"/>
</dbReference>
<name>A0AAV3AZE2_PYXAD</name>
<feature type="domain" description="C2H2-type" evidence="8">
    <location>
        <begin position="1026"/>
        <end position="1053"/>
    </location>
</feature>
<feature type="domain" description="C2H2-type" evidence="8">
    <location>
        <begin position="561"/>
        <end position="583"/>
    </location>
</feature>
<dbReference type="InterPro" id="IPR055125">
    <property type="entry name" value="Wiz_C_Znf"/>
</dbReference>
<dbReference type="Pfam" id="PF00096">
    <property type="entry name" value="zf-C2H2"/>
    <property type="match status" value="1"/>
</dbReference>
<feature type="compositionally biased region" description="Polar residues" evidence="7">
    <location>
        <begin position="1518"/>
        <end position="1529"/>
    </location>
</feature>
<gene>
    <name evidence="9" type="ORF">GDO54_006134</name>
</gene>
<dbReference type="PANTHER" id="PTHR24396">
    <property type="entry name" value="ZINC FINGER PROTEIN"/>
    <property type="match status" value="1"/>
</dbReference>
<feature type="region of interest" description="Disordered" evidence="7">
    <location>
        <begin position="1369"/>
        <end position="1460"/>
    </location>
</feature>
<dbReference type="PROSITE" id="PS00028">
    <property type="entry name" value="ZINC_FINGER_C2H2_1"/>
    <property type="match status" value="9"/>
</dbReference>
<sequence length="1529" mass="168439">MVQSDTPSITMPAFRRALQLGRAHEAWQGGNYSEEDAHVEVEEEDEDEEGSVYTCIECSIYFKKKAHLLEHMFQHSQEGEGEGGHGVEGPHTCGECGKGFGDEESLESHRQLHQESRKKIIEEISKLESFADEGRDARLQCPKCLFGTNSSKVFVQHAKTHVKKVGGETRTTSSSFKTAEMGDGGETSELLAEGIWKPPETETVAESEWKLNISQPVMQGPSKIKGKNLARENPHSSQNNNLEESIKTRRPVRLPEAAVQLKRRFQEALKAACGSEDDQRRQLREEVAVVLLDNIGAKKKRTKGQQPWACGKKLPISKTLFSRGSLGPHLPREEWVDDGEDDIPLDTLLTDPKYASQLEALGLRSEERECPYCPDRFHNGIGLANHVRGHLNRVGVSYNVRHFISAEEVKAIEQNYSFQKKRKKGHKVISFPPSAVANFDPSTFSLMRCEFCGAGFDTRAGLSSHARAHLRDFGITNWELTVSPIHVLARLLARSPGRPVPPFPPWHQDTDTDGLASDEDDGSPIDLGRAQGSQPEQSSIEKMVSDQSTSKADDPKGQGSISCELCGACFETRKGLSSHARSHLRQLGIPGSETSGAPIDLLKELAKQGKLPNDESSLGAKKVGSPQQESTKCQWGDEDGPLNLSVEGEPNRENDCQFCGAWFETRKGLSSHCSAHMRHMGINDPESKGNPIATLQSLIQNEDFKKRLSGQTAIDIDSLAKTPSNSNSNDTEHNSSSNSKETVSFTKPTESTNKASNNASANLSESGSRSVPAESALKLVDSAGPIETSAHFKSPSGSGNGTQIKIVEAGAPRVLSPEAGAYSKLAEAGSSQVKPEAGRGHGKLEPGNQPKPSIGGLAHPRPPPTSTPPTKKMKTSPSCKSNLESYWAQKNASTPLNLSPSSEVVRCEFCGEFFENRKGLSSHARSHLRQMGVTEWHVNGSPIDTLREILASGTCPRTGTRIGGPSSEKFLPHHPPPSPSGSHPYSGLAPAMQHKPHRLPTYQASEWPSELSPLNLSSQSDPTRDIRCEFCNEFFENRKGLSSHARSHLRQMGVTEWHVNGSPIDTLREIIRKRRPTTPQQQISNIKKEPQGDDEPPSPSHRLSPLGVGASVMARDLPISPAGRPQNSFLSPVATKRPAPHEPRLTQSEPKGFMNAEPKTCSQSKPYIHGEGRPKTFIAEDGRPKTFIHIDGKPRPYLHSGEGRPKTFIHEGRPKGFLPGENRPKTFVHTEGKHKVYLQGEAKLKSFVHGEHKPKFFLHGESKKSFSPDGKPKAYIQTELPFKVKVKASPEKAVTSMEACCELCGLFFENRKALASHARAHLRQFGVTEWCVNGSPIETLREWIKQRPQKAGAYLNYIQGRPFSKKFKRALQSPKTGPEKDSPLTAPGRMVEKEHSAATPMLTTEKPAELQGQKVERRHPKAPEVLSAREDTVSEPLAKSEEPRPPVRARPVPSLVPRPPQTSLVKFVGNIYTLKCRFCDIQFQGPLSIQEQWVRHLQHHILEMNFSKPPSPPHAVSPQEQQPEAVKSQ</sequence>
<proteinExistence type="predicted"/>
<dbReference type="Pfam" id="PF23015">
    <property type="entry name" value="zf-WIZ"/>
    <property type="match status" value="1"/>
</dbReference>
<feature type="compositionally biased region" description="Basic and acidic residues" evidence="7">
    <location>
        <begin position="1427"/>
        <end position="1445"/>
    </location>
</feature>
<evidence type="ECO:0000256" key="3">
    <source>
        <dbReference type="ARBA" id="ARBA00022771"/>
    </source>
</evidence>
<evidence type="ECO:0000256" key="7">
    <source>
        <dbReference type="SAM" id="MobiDB-lite"/>
    </source>
</evidence>
<dbReference type="GO" id="GO:0008270">
    <property type="term" value="F:zinc ion binding"/>
    <property type="evidence" value="ECO:0007669"/>
    <property type="project" value="UniProtKB-KW"/>
</dbReference>
<keyword evidence="3 6" id="KW-0863">Zinc-finger</keyword>
<feature type="domain" description="C2H2-type" evidence="8">
    <location>
        <begin position="53"/>
        <end position="80"/>
    </location>
</feature>
<dbReference type="EMBL" id="DYDO01000002">
    <property type="protein sequence ID" value="DBA30111.1"/>
    <property type="molecule type" value="Genomic_DNA"/>
</dbReference>
<comment type="subcellular location">
    <subcellularLocation>
        <location evidence="1">Nucleus</location>
    </subcellularLocation>
</comment>
<feature type="region of interest" description="Disordered" evidence="7">
    <location>
        <begin position="1504"/>
        <end position="1529"/>
    </location>
</feature>
<evidence type="ECO:0000256" key="4">
    <source>
        <dbReference type="ARBA" id="ARBA00022833"/>
    </source>
</evidence>
<keyword evidence="2" id="KW-0479">Metal-binding</keyword>
<dbReference type="GO" id="GO:0000981">
    <property type="term" value="F:DNA-binding transcription factor activity, RNA polymerase II-specific"/>
    <property type="evidence" value="ECO:0007669"/>
    <property type="project" value="TreeGrafter"/>
</dbReference>
<evidence type="ECO:0000256" key="5">
    <source>
        <dbReference type="ARBA" id="ARBA00023242"/>
    </source>
</evidence>
<feature type="compositionally biased region" description="Polar residues" evidence="7">
    <location>
        <begin position="721"/>
        <end position="750"/>
    </location>
</feature>
<feature type="domain" description="C2H2-type" evidence="8">
    <location>
        <begin position="1299"/>
        <end position="1321"/>
    </location>
</feature>
<feature type="region of interest" description="Disordered" evidence="7">
    <location>
        <begin position="165"/>
        <end position="185"/>
    </location>
</feature>
<feature type="compositionally biased region" description="Low complexity" evidence="7">
    <location>
        <begin position="751"/>
        <end position="768"/>
    </location>
</feature>
<feature type="region of interest" description="Disordered" evidence="7">
    <location>
        <begin position="76"/>
        <end position="114"/>
    </location>
</feature>
<dbReference type="Proteomes" id="UP001181693">
    <property type="component" value="Unassembled WGS sequence"/>
</dbReference>
<dbReference type="PROSITE" id="PS50157">
    <property type="entry name" value="ZINC_FINGER_C2H2_2"/>
    <property type="match status" value="7"/>
</dbReference>
<dbReference type="GO" id="GO:0005634">
    <property type="term" value="C:nucleus"/>
    <property type="evidence" value="ECO:0007669"/>
    <property type="project" value="UniProtKB-SubCell"/>
</dbReference>
<feature type="region of interest" description="Disordered" evidence="7">
    <location>
        <begin position="218"/>
        <end position="250"/>
    </location>
</feature>
<evidence type="ECO:0000256" key="6">
    <source>
        <dbReference type="PROSITE-ProRule" id="PRU00042"/>
    </source>
</evidence>